<feature type="compositionally biased region" description="Polar residues" evidence="6">
    <location>
        <begin position="861"/>
        <end position="889"/>
    </location>
</feature>
<reference evidence="8 9" key="1">
    <citation type="submission" date="2024-10" db="EMBL/GenBank/DDBJ databases">
        <title>Updated reference genomes for cyclostephanoid diatoms.</title>
        <authorList>
            <person name="Roberts W.R."/>
            <person name="Alverson A.J."/>
        </authorList>
    </citation>
    <scope>NUCLEOTIDE SEQUENCE [LARGE SCALE GENOMIC DNA]</scope>
    <source>
        <strain evidence="8 9">AJA232-27</strain>
    </source>
</reference>
<dbReference type="Gene3D" id="3.30.730.10">
    <property type="entry name" value="AP2/ERF domain"/>
    <property type="match status" value="1"/>
</dbReference>
<gene>
    <name evidence="8" type="ORF">ACHAWU_002235</name>
</gene>
<evidence type="ECO:0000256" key="5">
    <source>
        <dbReference type="ARBA" id="ARBA00023242"/>
    </source>
</evidence>
<keyword evidence="2" id="KW-0805">Transcription regulation</keyword>
<sequence length="1064" mass="109330">MASILSLCTASTTATAPAPPTTTMAAASLSSPDDELPSSSHHEHVVENSSASASAVAVAAPAAVADAEGKESSTANTNSSSNTTSYTTPKRPAGLAAVTPSTQSSSMSSSAAEELIDDDPQQQNQNDISGSDSREEREENEKEIGVAVVVSASNNNDAGGANQFQLGEAMDMEDTRNHKEGSEIADAATTTTASASSSSFGGDVVVINTVKKASIQLGPRVTPAPPNAVVKAEEESSSSSDSPVKPRNLDGENSNSSVNSSGGGGVFVGDGGSSNSNSAGSSLSSAPLPAVKQVECPSTPGGMIQQQQQQQRQQHTSTSLKNAHFPSPTSFLAAKISPLRSSSARRNEEKKKNLGGAGLTTAGEGVGVAAATSISSSVAISSVASVAAAMMPSREKTPPPSNANMDDQVNLSPGMFLCTPKPIPTHGQDHRGGGGGGGGGSNSLSLSSRPSSLVPGLTPTNFASDFGKGHRKEDSLNAMDASNVFAWLHSPTGQGLFSPTGGLNSLSVTNTPRGMYGFSGPTAAAGNNKAGITPKLAPSTSLSSSSSGNHHGYYVELEAGFDAGVNTPKIPESQRSMICISPLSSKKMGKNKLGTMGGVEGGAPDTPMSINFSEVFASPRLPTPRLSRMGPPAGGEGGSGGVVPVPRMEDSVVTSSDGRQSSPVASALHVAERGINLDDDLSSLLQLAETTTPGGGRSTMAFMSPLLTSSLRRVTAAPPSSLQLPIISGSSIASSGKGGGVNISPPQLAIRSSSSCGLSEGSVSPIKASSLKKKAKKRKLPDATTAMPVGYHGQQQPSPVGYSHPSMAPYHNHHVAPPHPAATDVTANNHRYYHRPAYISQGYVYSGHPAPQQHYAYPENHQPTSKVSASSTTGPSPVKSSQKATPSVQSKHKIKPKIAPVVKKEVKKAPSSEPPPSAAVSTGKRVRKASPKSMGSSSAGVAKKSKSTCSDPADKDRITAAIIAVNKIYGDGSEKERKLKEVTLRGVTQRPSRKWQAQLYYAGKSRYIGVFDSKEKASLAYEIAREVLKTDKDDAGPSNAEETERDVNLARKAAFAGVNELSGK</sequence>
<keyword evidence="9" id="KW-1185">Reference proteome</keyword>
<evidence type="ECO:0000256" key="4">
    <source>
        <dbReference type="ARBA" id="ARBA00023163"/>
    </source>
</evidence>
<feature type="compositionally biased region" description="Low complexity" evidence="6">
    <location>
        <begin position="10"/>
        <end position="31"/>
    </location>
</feature>
<feature type="compositionally biased region" description="Low complexity" evidence="6">
    <location>
        <begin position="442"/>
        <end position="455"/>
    </location>
</feature>
<keyword evidence="3" id="KW-0238">DNA-binding</keyword>
<dbReference type="SUPFAM" id="SSF54171">
    <property type="entry name" value="DNA-binding domain"/>
    <property type="match status" value="1"/>
</dbReference>
<feature type="compositionally biased region" description="Low complexity" evidence="6">
    <location>
        <begin position="305"/>
        <end position="314"/>
    </location>
</feature>
<evidence type="ECO:0000256" key="2">
    <source>
        <dbReference type="ARBA" id="ARBA00023015"/>
    </source>
</evidence>
<dbReference type="InterPro" id="IPR036955">
    <property type="entry name" value="AP2/ERF_dom_sf"/>
</dbReference>
<organism evidence="8 9">
    <name type="scientific">Discostella pseudostelligera</name>
    <dbReference type="NCBI Taxonomy" id="259834"/>
    <lineage>
        <taxon>Eukaryota</taxon>
        <taxon>Sar</taxon>
        <taxon>Stramenopiles</taxon>
        <taxon>Ochrophyta</taxon>
        <taxon>Bacillariophyta</taxon>
        <taxon>Coscinodiscophyceae</taxon>
        <taxon>Thalassiosirophycidae</taxon>
        <taxon>Stephanodiscales</taxon>
        <taxon>Stephanodiscaceae</taxon>
        <taxon>Discostella</taxon>
    </lineage>
</organism>
<feature type="compositionally biased region" description="Low complexity" evidence="6">
    <location>
        <begin position="273"/>
        <end position="285"/>
    </location>
</feature>
<evidence type="ECO:0000313" key="8">
    <source>
        <dbReference type="EMBL" id="KAL3760164.1"/>
    </source>
</evidence>
<feature type="compositionally biased region" description="Low complexity" evidence="6">
    <location>
        <begin position="101"/>
        <end position="110"/>
    </location>
</feature>
<keyword evidence="4" id="KW-0804">Transcription</keyword>
<feature type="region of interest" description="Disordered" evidence="6">
    <location>
        <begin position="10"/>
        <end position="142"/>
    </location>
</feature>
<evidence type="ECO:0000256" key="6">
    <source>
        <dbReference type="SAM" id="MobiDB-lite"/>
    </source>
</evidence>
<dbReference type="AlphaFoldDB" id="A0ABD3M808"/>
<dbReference type="Proteomes" id="UP001530293">
    <property type="component" value="Unassembled WGS sequence"/>
</dbReference>
<feature type="region of interest" description="Disordered" evidence="6">
    <location>
        <begin position="218"/>
        <end position="362"/>
    </location>
</feature>
<feature type="compositionally biased region" description="Basic and acidic residues" evidence="6">
    <location>
        <begin position="132"/>
        <end position="142"/>
    </location>
</feature>
<accession>A0ABD3M808</accession>
<dbReference type="GO" id="GO:0003677">
    <property type="term" value="F:DNA binding"/>
    <property type="evidence" value="ECO:0007669"/>
    <property type="project" value="UniProtKB-KW"/>
</dbReference>
<feature type="region of interest" description="Disordered" evidence="6">
    <location>
        <begin position="850"/>
        <end position="953"/>
    </location>
</feature>
<dbReference type="SMART" id="SM00380">
    <property type="entry name" value="AP2"/>
    <property type="match status" value="1"/>
</dbReference>
<dbReference type="PROSITE" id="PS51032">
    <property type="entry name" value="AP2_ERF"/>
    <property type="match status" value="1"/>
</dbReference>
<keyword evidence="5" id="KW-0539">Nucleus</keyword>
<dbReference type="GO" id="GO:0005634">
    <property type="term" value="C:nucleus"/>
    <property type="evidence" value="ECO:0007669"/>
    <property type="project" value="UniProtKB-SubCell"/>
</dbReference>
<feature type="compositionally biased region" description="Low complexity" evidence="6">
    <location>
        <begin position="932"/>
        <end position="942"/>
    </location>
</feature>
<feature type="region of interest" description="Disordered" evidence="6">
    <location>
        <begin position="391"/>
        <end position="455"/>
    </location>
</feature>
<protein>
    <recommendedName>
        <fullName evidence="7">AP2/ERF domain-containing protein</fullName>
    </recommendedName>
</protein>
<evidence type="ECO:0000256" key="1">
    <source>
        <dbReference type="ARBA" id="ARBA00004123"/>
    </source>
</evidence>
<feature type="domain" description="AP2/ERF" evidence="7">
    <location>
        <begin position="983"/>
        <end position="1041"/>
    </location>
</feature>
<feature type="compositionally biased region" description="Low complexity" evidence="6">
    <location>
        <begin position="47"/>
        <end position="88"/>
    </location>
</feature>
<comment type="caution">
    <text evidence="8">The sequence shown here is derived from an EMBL/GenBank/DDBJ whole genome shotgun (WGS) entry which is preliminary data.</text>
</comment>
<dbReference type="InterPro" id="IPR001471">
    <property type="entry name" value="AP2/ERF_dom"/>
</dbReference>
<evidence type="ECO:0000313" key="9">
    <source>
        <dbReference type="Proteomes" id="UP001530293"/>
    </source>
</evidence>
<dbReference type="InterPro" id="IPR016177">
    <property type="entry name" value="DNA-bd_dom_sf"/>
</dbReference>
<dbReference type="EMBL" id="JALLBG020000192">
    <property type="protein sequence ID" value="KAL3760164.1"/>
    <property type="molecule type" value="Genomic_DNA"/>
</dbReference>
<comment type="subcellular location">
    <subcellularLocation>
        <location evidence="1">Nucleus</location>
    </subcellularLocation>
</comment>
<feature type="compositionally biased region" description="Polar residues" evidence="6">
    <location>
        <begin position="402"/>
        <end position="411"/>
    </location>
</feature>
<name>A0ABD3M808_9STRA</name>
<feature type="compositionally biased region" description="Low complexity" evidence="6">
    <location>
        <begin position="251"/>
        <end position="260"/>
    </location>
</feature>
<proteinExistence type="predicted"/>
<evidence type="ECO:0000259" key="7">
    <source>
        <dbReference type="PROSITE" id="PS51032"/>
    </source>
</evidence>
<feature type="compositionally biased region" description="Gly residues" evidence="6">
    <location>
        <begin position="261"/>
        <end position="272"/>
    </location>
</feature>
<evidence type="ECO:0000256" key="3">
    <source>
        <dbReference type="ARBA" id="ARBA00023125"/>
    </source>
</evidence>